<organism evidence="1 2">
    <name type="scientific">Ciceribacter ferrooxidans</name>
    <dbReference type="NCBI Taxonomy" id="2509717"/>
    <lineage>
        <taxon>Bacteria</taxon>
        <taxon>Pseudomonadati</taxon>
        <taxon>Pseudomonadota</taxon>
        <taxon>Alphaproteobacteria</taxon>
        <taxon>Hyphomicrobiales</taxon>
        <taxon>Rhizobiaceae</taxon>
        <taxon>Ciceribacter</taxon>
    </lineage>
</organism>
<gene>
    <name evidence="1" type="ORF">EUU22_04000</name>
</gene>
<sequence>TDVVILSLLIYAALGKLADQIARTLERRMLAWNPAYQK</sequence>
<comment type="caution">
    <text evidence="1">The sequence shown here is derived from an EMBL/GenBank/DDBJ whole genome shotgun (WGS) entry which is preliminary data.</text>
</comment>
<keyword evidence="2" id="KW-1185">Reference proteome</keyword>
<reference evidence="1 2" key="1">
    <citation type="submission" date="2019-01" db="EMBL/GenBank/DDBJ databases">
        <authorList>
            <person name="Deng T."/>
        </authorList>
    </citation>
    <scope>NUCLEOTIDE SEQUENCE [LARGE SCALE GENOMIC DNA]</scope>
    <source>
        <strain evidence="1 2">F8825</strain>
    </source>
</reference>
<feature type="non-terminal residue" evidence="1">
    <location>
        <position position="1"/>
    </location>
</feature>
<dbReference type="AlphaFoldDB" id="A0A4Q2TJX0"/>
<accession>A0A4Q2TJX0</accession>
<dbReference type="Proteomes" id="UP000291088">
    <property type="component" value="Unassembled WGS sequence"/>
</dbReference>
<evidence type="ECO:0000313" key="2">
    <source>
        <dbReference type="Proteomes" id="UP000291088"/>
    </source>
</evidence>
<protein>
    <submittedName>
        <fullName evidence="1">ABC transporter permease</fullName>
    </submittedName>
</protein>
<proteinExistence type="predicted"/>
<evidence type="ECO:0000313" key="1">
    <source>
        <dbReference type="EMBL" id="RYC20393.1"/>
    </source>
</evidence>
<name>A0A4Q2TJX0_9HYPH</name>
<dbReference type="EMBL" id="SDVB01000113">
    <property type="protein sequence ID" value="RYC20393.1"/>
    <property type="molecule type" value="Genomic_DNA"/>
</dbReference>